<dbReference type="OrthoDB" id="9769319at2"/>
<evidence type="ECO:0000313" key="4">
    <source>
        <dbReference type="EMBL" id="SHN58929.1"/>
    </source>
</evidence>
<proteinExistence type="inferred from homology"/>
<keyword evidence="3" id="KW-0479">Metal-binding</keyword>
<dbReference type="RefSeq" id="WP_072759017.1">
    <property type="nucleotide sequence ID" value="NZ_FRDJ01000004.1"/>
</dbReference>
<evidence type="ECO:0000313" key="5">
    <source>
        <dbReference type="Proteomes" id="UP000184207"/>
    </source>
</evidence>
<reference evidence="5" key="1">
    <citation type="submission" date="2016-12" db="EMBL/GenBank/DDBJ databases">
        <authorList>
            <person name="Varghese N."/>
            <person name="Submissions S."/>
        </authorList>
    </citation>
    <scope>NUCLEOTIDE SEQUENCE [LARGE SCALE GENOMIC DNA]</scope>
    <source>
        <strain evidence="5">DSM 13020</strain>
    </source>
</reference>
<dbReference type="SUPFAM" id="SSF53850">
    <property type="entry name" value="Periplasmic binding protein-like II"/>
    <property type="match status" value="1"/>
</dbReference>
<evidence type="ECO:0000256" key="3">
    <source>
        <dbReference type="PIRSR" id="PIRSR002825-1"/>
    </source>
</evidence>
<keyword evidence="2" id="KW-0732">Signal</keyword>
<dbReference type="Pfam" id="PF13343">
    <property type="entry name" value="SBP_bac_6"/>
    <property type="match status" value="1"/>
</dbReference>
<dbReference type="InterPro" id="IPR026045">
    <property type="entry name" value="Ferric-bd"/>
</dbReference>
<accession>A0A1M7SKE0</accession>
<feature type="binding site" evidence="3">
    <location>
        <position position="220"/>
    </location>
    <ligand>
        <name>Fe cation</name>
        <dbReference type="ChEBI" id="CHEBI:24875"/>
    </ligand>
</feature>
<evidence type="ECO:0000256" key="1">
    <source>
        <dbReference type="ARBA" id="ARBA00008520"/>
    </source>
</evidence>
<dbReference type="Proteomes" id="UP000184207">
    <property type="component" value="Unassembled WGS sequence"/>
</dbReference>
<dbReference type="PIRSF" id="PIRSF002825">
    <property type="entry name" value="CfbpA"/>
    <property type="match status" value="1"/>
</dbReference>
<dbReference type="CDD" id="cd13542">
    <property type="entry name" value="PBP2_FutA1_ilke"/>
    <property type="match status" value="1"/>
</dbReference>
<protein>
    <submittedName>
        <fullName evidence="4">Iron(III) transport system substrate-binding protein</fullName>
    </submittedName>
</protein>
<dbReference type="PANTHER" id="PTHR30006:SF15">
    <property type="entry name" value="IRON-UTILIZATION PERIPLASMIC PROTEIN"/>
    <property type="match status" value="1"/>
</dbReference>
<dbReference type="PANTHER" id="PTHR30006">
    <property type="entry name" value="THIAMINE-BINDING PERIPLASMIC PROTEIN-RELATED"/>
    <property type="match status" value="1"/>
</dbReference>
<dbReference type="GO" id="GO:0030288">
    <property type="term" value="C:outer membrane-bounded periplasmic space"/>
    <property type="evidence" value="ECO:0007669"/>
    <property type="project" value="TreeGrafter"/>
</dbReference>
<dbReference type="AlphaFoldDB" id="A0A1M7SKE0"/>
<sequence length="335" mass="37760">MKFRSLFLVLSFLLLAGTVLLANGVVNVYTDRHYETDDAIFKLFEQSTNIKVNVLKIGSDELVQRLKLEGKNTQADLIIVADVGRLYSAKEEGLLQPVKSEFLNRVIPEKFRDVDNYWFALTKRARVIVYSKERVNPSEIKTYQDLANPKWKGKILVRTSAHVYNRSLLASLIALHGEDYARDWASKIVSNLAREPKGNDRDQIKAIAAGVGDIAIVNSYYVGLMINSSDPEERSAVSKIGVIFPNPTHVNISGMGLVRYAKNHHNAIKLMEFLLSPKVQKMYADANYEFPINPEVEPGELLKSWGTFTEQNIRLSRIGELGSKAAMIFNIVGWK</sequence>
<dbReference type="EMBL" id="FRDJ01000004">
    <property type="protein sequence ID" value="SHN58929.1"/>
    <property type="molecule type" value="Genomic_DNA"/>
</dbReference>
<dbReference type="Gene3D" id="3.40.190.10">
    <property type="entry name" value="Periplasmic binding protein-like II"/>
    <property type="match status" value="2"/>
</dbReference>
<comment type="similarity">
    <text evidence="1">Belongs to the bacterial solute-binding protein 1 family.</text>
</comment>
<keyword evidence="3" id="KW-0408">Iron</keyword>
<feature type="binding site" evidence="3">
    <location>
        <position position="33"/>
    </location>
    <ligand>
        <name>Fe cation</name>
        <dbReference type="ChEBI" id="CHEBI:24875"/>
    </ligand>
</feature>
<gene>
    <name evidence="4" type="ORF">SAMN02745226_00991</name>
</gene>
<organism evidence="4 5">
    <name type="scientific">Fervidobacterium gondwanense DSM 13020</name>
    <dbReference type="NCBI Taxonomy" id="1121883"/>
    <lineage>
        <taxon>Bacteria</taxon>
        <taxon>Thermotogati</taxon>
        <taxon>Thermotogota</taxon>
        <taxon>Thermotogae</taxon>
        <taxon>Thermotogales</taxon>
        <taxon>Fervidobacteriaceae</taxon>
        <taxon>Fervidobacterium</taxon>
    </lineage>
</organism>
<dbReference type="STRING" id="1121883.SAMN02745226_00991"/>
<keyword evidence="5" id="KW-1185">Reference proteome</keyword>
<evidence type="ECO:0000256" key="2">
    <source>
        <dbReference type="ARBA" id="ARBA00022729"/>
    </source>
</evidence>
<feature type="binding site" evidence="3">
    <location>
        <position position="221"/>
    </location>
    <ligand>
        <name>Fe cation</name>
        <dbReference type="ChEBI" id="CHEBI:24875"/>
    </ligand>
</feature>
<name>A0A1M7SKE0_FERGO</name>
<dbReference type="GO" id="GO:0046872">
    <property type="term" value="F:metal ion binding"/>
    <property type="evidence" value="ECO:0007669"/>
    <property type="project" value="UniProtKB-KW"/>
</dbReference>